<dbReference type="EMBL" id="CP017603">
    <property type="protein sequence ID" value="AOY77182.1"/>
    <property type="molecule type" value="Genomic_DNA"/>
</dbReference>
<proteinExistence type="predicted"/>
<sequence>MNNYGIQRLLDSIEIMTKEARVTFSNGTKETIPIRKVERQGMTIRILFYIPAAQVSQTITRVELIDNRGSVIDEQTDVIEKARRQGFMTGFEYTYSEVI</sequence>
<dbReference type="Proteomes" id="UP000192478">
    <property type="component" value="Chromosome"/>
</dbReference>
<reference evidence="2 4" key="2">
    <citation type="submission" date="2017-03" db="EMBL/GenBank/DDBJ databases">
        <title>Complete sequence of Clostridium formicaceticum DSM 92.</title>
        <authorList>
            <person name="Poehlein A."/>
            <person name="Karl M."/>
            <person name="Bengelsdorf F.R."/>
            <person name="Duerre P."/>
            <person name="Daniel R."/>
        </authorList>
    </citation>
    <scope>NUCLEOTIDE SEQUENCE [LARGE SCALE GENOMIC DNA]</scope>
    <source>
        <strain evidence="2 4">DSM 92</strain>
    </source>
</reference>
<organism evidence="2 4">
    <name type="scientific">Clostridium formicaceticum</name>
    <dbReference type="NCBI Taxonomy" id="1497"/>
    <lineage>
        <taxon>Bacteria</taxon>
        <taxon>Bacillati</taxon>
        <taxon>Bacillota</taxon>
        <taxon>Clostridia</taxon>
        <taxon>Eubacteriales</taxon>
        <taxon>Clostridiaceae</taxon>
        <taxon>Clostridium</taxon>
    </lineage>
</organism>
<dbReference type="Proteomes" id="UP000177894">
    <property type="component" value="Chromosome"/>
</dbReference>
<evidence type="ECO:0000313" key="1">
    <source>
        <dbReference type="EMBL" id="AOY77182.1"/>
    </source>
</evidence>
<gene>
    <name evidence="1" type="ORF">BJL90_15800</name>
    <name evidence="2" type="ORF">CLFO_21050</name>
</gene>
<protein>
    <submittedName>
        <fullName evidence="2">Uncharacterized protein</fullName>
    </submittedName>
</protein>
<accession>A0AAC9WHH9</accession>
<evidence type="ECO:0000313" key="2">
    <source>
        <dbReference type="EMBL" id="ARE87705.1"/>
    </source>
</evidence>
<dbReference type="KEGG" id="cfm:BJL90_15800"/>
<evidence type="ECO:0000313" key="3">
    <source>
        <dbReference type="Proteomes" id="UP000177894"/>
    </source>
</evidence>
<reference evidence="1 3" key="1">
    <citation type="submission" date="2016-10" db="EMBL/GenBank/DDBJ databases">
        <title>Complete Genome Sequence of Acetogen Clostridium formicoaceticum ATCC 27076.</title>
        <authorList>
            <person name="Bao T."/>
            <person name="Cheng C."/>
            <person name="Zhao J."/>
            <person name="Yang S.-T."/>
            <person name="Wang J."/>
            <person name="Wang M."/>
        </authorList>
    </citation>
    <scope>NUCLEOTIDE SEQUENCE [LARGE SCALE GENOMIC DNA]</scope>
    <source>
        <strain evidence="1 3">ATCC 27076</strain>
    </source>
</reference>
<name>A0AAC9WHH9_9CLOT</name>
<dbReference type="RefSeq" id="WP_070970133.1">
    <property type="nucleotide sequence ID" value="NZ_CP017603.1"/>
</dbReference>
<dbReference type="AlphaFoldDB" id="A0AAC9WHH9"/>
<keyword evidence="3" id="KW-1185">Reference proteome</keyword>
<evidence type="ECO:0000313" key="4">
    <source>
        <dbReference type="Proteomes" id="UP000192478"/>
    </source>
</evidence>
<dbReference type="EMBL" id="CP020559">
    <property type="protein sequence ID" value="ARE87705.1"/>
    <property type="molecule type" value="Genomic_DNA"/>
</dbReference>